<keyword evidence="2" id="KW-1133">Transmembrane helix</keyword>
<keyword evidence="2" id="KW-0472">Membrane</keyword>
<feature type="transmembrane region" description="Helical" evidence="2">
    <location>
        <begin position="66"/>
        <end position="88"/>
    </location>
</feature>
<accession>A0A919FUG7</accession>
<gene>
    <name evidence="3" type="ORF">GCM10018781_35580</name>
</gene>
<feature type="transmembrane region" description="Helical" evidence="2">
    <location>
        <begin position="34"/>
        <end position="54"/>
    </location>
</feature>
<dbReference type="RefSeq" id="WP_229927525.1">
    <property type="nucleotide sequence ID" value="NZ_BNBO01000018.1"/>
</dbReference>
<evidence type="ECO:0000313" key="4">
    <source>
        <dbReference type="Proteomes" id="UP000617734"/>
    </source>
</evidence>
<dbReference type="GeneID" id="95353974"/>
<organism evidence="3 4">
    <name type="scientific">Kitasatospora indigofera</name>
    <dbReference type="NCBI Taxonomy" id="67307"/>
    <lineage>
        <taxon>Bacteria</taxon>
        <taxon>Bacillati</taxon>
        <taxon>Actinomycetota</taxon>
        <taxon>Actinomycetes</taxon>
        <taxon>Kitasatosporales</taxon>
        <taxon>Streptomycetaceae</taxon>
        <taxon>Kitasatospora</taxon>
    </lineage>
</organism>
<dbReference type="Pfam" id="PF19853">
    <property type="entry name" value="DUF6328"/>
    <property type="match status" value="1"/>
</dbReference>
<reference evidence="3" key="2">
    <citation type="submission" date="2020-09" db="EMBL/GenBank/DDBJ databases">
        <authorList>
            <person name="Sun Q."/>
            <person name="Ohkuma M."/>
        </authorList>
    </citation>
    <scope>NUCLEOTIDE SEQUENCE</scope>
    <source>
        <strain evidence="3">JCM 4646</strain>
    </source>
</reference>
<evidence type="ECO:0008006" key="5">
    <source>
        <dbReference type="Google" id="ProtNLM"/>
    </source>
</evidence>
<evidence type="ECO:0000256" key="1">
    <source>
        <dbReference type="SAM" id="MobiDB-lite"/>
    </source>
</evidence>
<evidence type="ECO:0000313" key="3">
    <source>
        <dbReference type="EMBL" id="GHH72591.1"/>
    </source>
</evidence>
<dbReference type="AlphaFoldDB" id="A0A919FUG7"/>
<reference evidence="3" key="1">
    <citation type="journal article" date="2014" name="Int. J. Syst. Evol. Microbiol.">
        <title>Complete genome sequence of Corynebacterium casei LMG S-19264T (=DSM 44701T), isolated from a smear-ripened cheese.</title>
        <authorList>
            <consortium name="US DOE Joint Genome Institute (JGI-PGF)"/>
            <person name="Walter F."/>
            <person name="Albersmeier A."/>
            <person name="Kalinowski J."/>
            <person name="Ruckert C."/>
        </authorList>
    </citation>
    <scope>NUCLEOTIDE SEQUENCE</scope>
    <source>
        <strain evidence="3">JCM 4646</strain>
    </source>
</reference>
<sequence length="162" mass="17684">MATAPEPDRGPDVERHETPDERADRNLVELLQELRVVQTGVQIVFAFLLGLAFTSRFPQLNDFQTGVYVTTLLLTVVASAVLATPVALHRGLFHRGAKRRIVALSSRLAEAGLFFLALALSGAVLLITDVVLGPVPAAVITALTVLMFAGLWFVLPWTQRQR</sequence>
<dbReference type="InterPro" id="IPR046291">
    <property type="entry name" value="DUF6328"/>
</dbReference>
<evidence type="ECO:0000256" key="2">
    <source>
        <dbReference type="SAM" id="Phobius"/>
    </source>
</evidence>
<feature type="region of interest" description="Disordered" evidence="1">
    <location>
        <begin position="1"/>
        <end position="21"/>
    </location>
</feature>
<keyword evidence="4" id="KW-1185">Reference proteome</keyword>
<feature type="transmembrane region" description="Helical" evidence="2">
    <location>
        <begin position="134"/>
        <end position="155"/>
    </location>
</feature>
<keyword evidence="2" id="KW-0812">Transmembrane</keyword>
<dbReference type="EMBL" id="BNBO01000018">
    <property type="protein sequence ID" value="GHH72591.1"/>
    <property type="molecule type" value="Genomic_DNA"/>
</dbReference>
<name>A0A919FUG7_9ACTN</name>
<dbReference type="Proteomes" id="UP000617734">
    <property type="component" value="Unassembled WGS sequence"/>
</dbReference>
<comment type="caution">
    <text evidence="3">The sequence shown here is derived from an EMBL/GenBank/DDBJ whole genome shotgun (WGS) entry which is preliminary data.</text>
</comment>
<feature type="transmembrane region" description="Helical" evidence="2">
    <location>
        <begin position="108"/>
        <end position="128"/>
    </location>
</feature>
<proteinExistence type="predicted"/>
<protein>
    <recommendedName>
        <fullName evidence="5">Sodium:proton antiporter</fullName>
    </recommendedName>
</protein>